<gene>
    <name evidence="1" type="ORF">CSUI_000747</name>
</gene>
<keyword evidence="2" id="KW-1185">Reference proteome</keyword>
<name>A0A2C6LFB1_9APIC</name>
<proteinExistence type="predicted"/>
<dbReference type="VEuPathDB" id="ToxoDB:CSUI_000747"/>
<sequence length="185" mass="21282">MASVRRADETTERFSSCHDAGAKFSRCRLSICTLTSSLIREQHSYFIRSEKSPWLHWSPSDWFLSSGSESLHTDGQEVFVGGTVVPSINSTSVSKLYTHRNREYHQSPTREPFFSRVNHISRSYRDKSDRRVRQERFDLKGFAEDTRRPATSGLKTRSLNICTERYLTSAPSFSRPPFYSEVAAD</sequence>
<comment type="caution">
    <text evidence="1">The sequence shown here is derived from an EMBL/GenBank/DDBJ whole genome shotgun (WGS) entry which is preliminary data.</text>
</comment>
<organism evidence="1 2">
    <name type="scientific">Cystoisospora suis</name>
    <dbReference type="NCBI Taxonomy" id="483139"/>
    <lineage>
        <taxon>Eukaryota</taxon>
        <taxon>Sar</taxon>
        <taxon>Alveolata</taxon>
        <taxon>Apicomplexa</taxon>
        <taxon>Conoidasida</taxon>
        <taxon>Coccidia</taxon>
        <taxon>Eucoccidiorida</taxon>
        <taxon>Eimeriorina</taxon>
        <taxon>Sarcocystidae</taxon>
        <taxon>Cystoisospora</taxon>
    </lineage>
</organism>
<evidence type="ECO:0000313" key="2">
    <source>
        <dbReference type="Proteomes" id="UP000221165"/>
    </source>
</evidence>
<dbReference type="Proteomes" id="UP000221165">
    <property type="component" value="Unassembled WGS sequence"/>
</dbReference>
<protein>
    <submittedName>
        <fullName evidence="1">Uncharacterized protein</fullName>
    </submittedName>
</protein>
<accession>A0A2C6LFB1</accession>
<dbReference type="AlphaFoldDB" id="A0A2C6LFB1"/>
<evidence type="ECO:0000313" key="1">
    <source>
        <dbReference type="EMBL" id="PHJ25404.1"/>
    </source>
</evidence>
<dbReference type="EMBL" id="MIGC01000290">
    <property type="protein sequence ID" value="PHJ25404.1"/>
    <property type="molecule type" value="Genomic_DNA"/>
</dbReference>
<dbReference type="GeneID" id="94424189"/>
<reference evidence="1 2" key="1">
    <citation type="journal article" date="2017" name="Int. J. Parasitol.">
        <title>The genome of the protozoan parasite Cystoisospora suis and a reverse vaccinology approach to identify vaccine candidates.</title>
        <authorList>
            <person name="Palmieri N."/>
            <person name="Shrestha A."/>
            <person name="Ruttkowski B."/>
            <person name="Beck T."/>
            <person name="Vogl C."/>
            <person name="Tomley F."/>
            <person name="Blake D.P."/>
            <person name="Joachim A."/>
        </authorList>
    </citation>
    <scope>NUCLEOTIDE SEQUENCE [LARGE SCALE GENOMIC DNA]</scope>
    <source>
        <strain evidence="1 2">Wien I</strain>
    </source>
</reference>
<dbReference type="RefSeq" id="XP_067927051.1">
    <property type="nucleotide sequence ID" value="XM_068060978.1"/>
</dbReference>